<dbReference type="CDD" id="cd00303">
    <property type="entry name" value="retropepsin_like"/>
    <property type="match status" value="1"/>
</dbReference>
<organism evidence="2 3">
    <name type="scientific">Linum trigynum</name>
    <dbReference type="NCBI Taxonomy" id="586398"/>
    <lineage>
        <taxon>Eukaryota</taxon>
        <taxon>Viridiplantae</taxon>
        <taxon>Streptophyta</taxon>
        <taxon>Embryophyta</taxon>
        <taxon>Tracheophyta</taxon>
        <taxon>Spermatophyta</taxon>
        <taxon>Magnoliopsida</taxon>
        <taxon>eudicotyledons</taxon>
        <taxon>Gunneridae</taxon>
        <taxon>Pentapetalae</taxon>
        <taxon>rosids</taxon>
        <taxon>fabids</taxon>
        <taxon>Malpighiales</taxon>
        <taxon>Linaceae</taxon>
        <taxon>Linum</taxon>
    </lineage>
</organism>
<dbReference type="InterPro" id="IPR021109">
    <property type="entry name" value="Peptidase_aspartic_dom_sf"/>
</dbReference>
<gene>
    <name evidence="2" type="ORF">LTRI10_LOCUS36023</name>
</gene>
<dbReference type="PANTHER" id="PTHR33240:SF15">
    <property type="entry name" value="GAG-PRO-LIKE PROTEIN"/>
    <property type="match status" value="1"/>
</dbReference>
<dbReference type="Gene3D" id="2.40.70.10">
    <property type="entry name" value="Acid Proteases"/>
    <property type="match status" value="1"/>
</dbReference>
<dbReference type="PANTHER" id="PTHR33240">
    <property type="entry name" value="OS08G0508500 PROTEIN"/>
    <property type="match status" value="1"/>
</dbReference>
<name>A0AAV2FBF2_9ROSI</name>
<dbReference type="AlphaFoldDB" id="A0AAV2FBF2"/>
<keyword evidence="3" id="KW-1185">Reference proteome</keyword>
<sequence length="237" mass="26488">MDNLSSSSKSPKAQSNNLHHRTKEKLHREVDRCKVSSQSYMEELDYDGNVPPPVSPTPELWLDPPQLSLIRIPYFLILGTSRYRIAHDDPLVIEATIANYTVKRVLVDGASSAELLFYPSFCSLGLRLDHCQPYNICLLGFSSNQVPVLGILPLHVRIGNGDQTTETLVNFHVVNCSSAYNGILGRPFLHKARAVPSTFHLKLKFPTLSGVGCVRRDQSKQFCAFSLNDRHVITVDT</sequence>
<feature type="region of interest" description="Disordered" evidence="1">
    <location>
        <begin position="1"/>
        <end position="30"/>
    </location>
</feature>
<evidence type="ECO:0000313" key="3">
    <source>
        <dbReference type="Proteomes" id="UP001497516"/>
    </source>
</evidence>
<proteinExistence type="predicted"/>
<evidence type="ECO:0000256" key="1">
    <source>
        <dbReference type="SAM" id="MobiDB-lite"/>
    </source>
</evidence>
<dbReference type="Proteomes" id="UP001497516">
    <property type="component" value="Chromosome 6"/>
</dbReference>
<protein>
    <submittedName>
        <fullName evidence="2">Uncharacterized protein</fullName>
    </submittedName>
</protein>
<accession>A0AAV2FBF2</accession>
<dbReference type="EMBL" id="OZ034819">
    <property type="protein sequence ID" value="CAL1395599.1"/>
    <property type="molecule type" value="Genomic_DNA"/>
</dbReference>
<reference evidence="2 3" key="1">
    <citation type="submission" date="2024-04" db="EMBL/GenBank/DDBJ databases">
        <authorList>
            <person name="Fracassetti M."/>
        </authorList>
    </citation>
    <scope>NUCLEOTIDE SEQUENCE [LARGE SCALE GENOMIC DNA]</scope>
</reference>
<feature type="compositionally biased region" description="Low complexity" evidence="1">
    <location>
        <begin position="1"/>
        <end position="10"/>
    </location>
</feature>
<evidence type="ECO:0000313" key="2">
    <source>
        <dbReference type="EMBL" id="CAL1395599.1"/>
    </source>
</evidence>